<dbReference type="EMBL" id="BKCP01004949">
    <property type="protein sequence ID" value="GER34734.1"/>
    <property type="molecule type" value="Genomic_DNA"/>
</dbReference>
<dbReference type="InterPro" id="IPR027417">
    <property type="entry name" value="P-loop_NTPase"/>
</dbReference>
<keyword evidence="3" id="KW-0378">Hydrolase</keyword>
<evidence type="ECO:0000313" key="4">
    <source>
        <dbReference type="Proteomes" id="UP000325081"/>
    </source>
</evidence>
<dbReference type="OrthoDB" id="1305024at2759"/>
<feature type="region of interest" description="Disordered" evidence="1">
    <location>
        <begin position="19"/>
        <end position="45"/>
    </location>
</feature>
<dbReference type="GO" id="GO:0016787">
    <property type="term" value="F:hydrolase activity"/>
    <property type="evidence" value="ECO:0007669"/>
    <property type="project" value="UniProtKB-KW"/>
</dbReference>
<dbReference type="Pfam" id="PF25568">
    <property type="entry name" value="AAA_lid_At3g28540"/>
    <property type="match status" value="1"/>
</dbReference>
<evidence type="ECO:0000313" key="3">
    <source>
        <dbReference type="EMBL" id="GER34734.1"/>
    </source>
</evidence>
<dbReference type="AlphaFoldDB" id="A0A5A7PPQ4"/>
<accession>A0A5A7PPQ4</accession>
<evidence type="ECO:0000256" key="1">
    <source>
        <dbReference type="SAM" id="MobiDB-lite"/>
    </source>
</evidence>
<organism evidence="3 4">
    <name type="scientific">Striga asiatica</name>
    <name type="common">Asiatic witchweed</name>
    <name type="synonym">Buchnera asiatica</name>
    <dbReference type="NCBI Taxonomy" id="4170"/>
    <lineage>
        <taxon>Eukaryota</taxon>
        <taxon>Viridiplantae</taxon>
        <taxon>Streptophyta</taxon>
        <taxon>Embryophyta</taxon>
        <taxon>Tracheophyta</taxon>
        <taxon>Spermatophyta</taxon>
        <taxon>Magnoliopsida</taxon>
        <taxon>eudicotyledons</taxon>
        <taxon>Gunneridae</taxon>
        <taxon>Pentapetalae</taxon>
        <taxon>asterids</taxon>
        <taxon>lamiids</taxon>
        <taxon>Lamiales</taxon>
        <taxon>Orobanchaceae</taxon>
        <taxon>Buchnereae</taxon>
        <taxon>Striga</taxon>
    </lineage>
</organism>
<keyword evidence="4" id="KW-1185">Reference proteome</keyword>
<reference evidence="4" key="1">
    <citation type="journal article" date="2019" name="Curr. Biol.">
        <title>Genome Sequence of Striga asiatica Provides Insight into the Evolution of Plant Parasitism.</title>
        <authorList>
            <person name="Yoshida S."/>
            <person name="Kim S."/>
            <person name="Wafula E.K."/>
            <person name="Tanskanen J."/>
            <person name="Kim Y.M."/>
            <person name="Honaas L."/>
            <person name="Yang Z."/>
            <person name="Spallek T."/>
            <person name="Conn C.E."/>
            <person name="Ichihashi Y."/>
            <person name="Cheong K."/>
            <person name="Cui S."/>
            <person name="Der J.P."/>
            <person name="Gundlach H."/>
            <person name="Jiao Y."/>
            <person name="Hori C."/>
            <person name="Ishida J.K."/>
            <person name="Kasahara H."/>
            <person name="Kiba T."/>
            <person name="Kim M.S."/>
            <person name="Koo N."/>
            <person name="Laohavisit A."/>
            <person name="Lee Y.H."/>
            <person name="Lumba S."/>
            <person name="McCourt P."/>
            <person name="Mortimer J.C."/>
            <person name="Mutuku J.M."/>
            <person name="Nomura T."/>
            <person name="Sasaki-Sekimoto Y."/>
            <person name="Seto Y."/>
            <person name="Wang Y."/>
            <person name="Wakatake T."/>
            <person name="Sakakibara H."/>
            <person name="Demura T."/>
            <person name="Yamaguchi S."/>
            <person name="Yoneyama K."/>
            <person name="Manabe R.I."/>
            <person name="Nelson D.C."/>
            <person name="Schulman A.H."/>
            <person name="Timko M.P."/>
            <person name="dePamphilis C.W."/>
            <person name="Choi D."/>
            <person name="Shirasu K."/>
        </authorList>
    </citation>
    <scope>NUCLEOTIDE SEQUENCE [LARGE SCALE GENOMIC DNA]</scope>
    <source>
        <strain evidence="4">cv. UVA1</strain>
    </source>
</reference>
<comment type="caution">
    <text evidence="3">The sequence shown here is derived from an EMBL/GenBank/DDBJ whole genome shotgun (WGS) entry which is preliminary data.</text>
</comment>
<evidence type="ECO:0000259" key="2">
    <source>
        <dbReference type="Pfam" id="PF25568"/>
    </source>
</evidence>
<dbReference type="InterPro" id="IPR058017">
    <property type="entry name" value="At3g28540-like_C"/>
</dbReference>
<feature type="domain" description="AAA+ ATPase At3g28540-like C-terminal" evidence="2">
    <location>
        <begin position="165"/>
        <end position="224"/>
    </location>
</feature>
<gene>
    <name evidence="3" type="ORF">STAS_10981</name>
</gene>
<dbReference type="Gene3D" id="6.10.280.40">
    <property type="match status" value="1"/>
</dbReference>
<dbReference type="InterPro" id="IPR050747">
    <property type="entry name" value="Mitochondrial_chaperone_BCS1"/>
</dbReference>
<proteinExistence type="predicted"/>
<protein>
    <submittedName>
        <fullName evidence="3">P-loop containing nucleoside triphosphatehydrolases superfamily protein</fullName>
    </submittedName>
</protein>
<dbReference type="Gene3D" id="3.40.50.300">
    <property type="entry name" value="P-loop containing nucleotide triphosphate hydrolases"/>
    <property type="match status" value="1"/>
</dbReference>
<name>A0A5A7PPQ4_STRAF</name>
<dbReference type="SUPFAM" id="SSF52540">
    <property type="entry name" value="P-loop containing nucleoside triphosphate hydrolases"/>
    <property type="match status" value="1"/>
</dbReference>
<dbReference type="Proteomes" id="UP000325081">
    <property type="component" value="Unassembled WGS sequence"/>
</dbReference>
<sequence length="322" mass="36694">MTLFLFFRSLSSRAARKLPEAPVQTNEEFSFETGPKEELRPPSPMRSFTEAEVLSTVMKKLGELEEKVGLLESRPSAMPCEKEELLNAAVYRVDALEAELIATKKILAMFSRADIKGLPYRAVEFHRRRCGDEHIIIFMTNHKEKLDPALLRPGRMDVHIHMSYCTSCGFQLLAKNYLHLLMPKAESLIASTKVTPVEVGEQLLKCDDPTNSLEGLIKFIEQQKLNLDVTNGVESNLETGLGFDGLNRILKKAKEAPEEMSKRILKKDEAANALKILIEFLEEIGAKIVVRVSNLLLRLSWNLVNKMRSKLKCEMRMVRFWF</sequence>
<dbReference type="PANTHER" id="PTHR23070">
    <property type="entry name" value="BCS1 AAA-TYPE ATPASE"/>
    <property type="match status" value="1"/>
</dbReference>